<feature type="transmembrane region" description="Helical" evidence="12">
    <location>
        <begin position="133"/>
        <end position="153"/>
    </location>
</feature>
<feature type="transmembrane region" description="Helical" evidence="12">
    <location>
        <begin position="77"/>
        <end position="95"/>
    </location>
</feature>
<evidence type="ECO:0000256" key="9">
    <source>
        <dbReference type="ARBA" id="ARBA00023136"/>
    </source>
</evidence>
<dbReference type="Gene3D" id="1.20.1300.10">
    <property type="entry name" value="Fumarate reductase/succinate dehydrogenase, transmembrane subunit"/>
    <property type="match status" value="1"/>
</dbReference>
<dbReference type="EMBL" id="OU963870">
    <property type="protein sequence ID" value="CAH0395874.1"/>
    <property type="molecule type" value="Genomic_DNA"/>
</dbReference>
<evidence type="ECO:0000313" key="14">
    <source>
        <dbReference type="Proteomes" id="UP001152759"/>
    </source>
</evidence>
<evidence type="ECO:0000256" key="6">
    <source>
        <dbReference type="ARBA" id="ARBA00022946"/>
    </source>
</evidence>
<dbReference type="GO" id="GO:0020037">
    <property type="term" value="F:heme binding"/>
    <property type="evidence" value="ECO:0007669"/>
    <property type="project" value="TreeGrafter"/>
</dbReference>
<gene>
    <name evidence="13" type="ORF">BEMITA_LOCUS14007</name>
</gene>
<keyword evidence="9 12" id="KW-0472">Membrane</keyword>
<keyword evidence="8 12" id="KW-0496">Mitochondrion</keyword>
<keyword evidence="12" id="KW-0349">Heme</keyword>
<proteinExistence type="inferred from homology"/>
<keyword evidence="11 12" id="KW-0479">Metal-binding</keyword>
<dbReference type="Proteomes" id="UP001152759">
    <property type="component" value="Chromosome 9"/>
</dbReference>
<keyword evidence="3 12" id="KW-0813">Transport</keyword>
<dbReference type="GO" id="GO:0048039">
    <property type="term" value="F:ubiquinone binding"/>
    <property type="evidence" value="ECO:0007669"/>
    <property type="project" value="TreeGrafter"/>
</dbReference>
<organism evidence="13 14">
    <name type="scientific">Bemisia tabaci</name>
    <name type="common">Sweetpotato whitefly</name>
    <name type="synonym">Aleurodes tabaci</name>
    <dbReference type="NCBI Taxonomy" id="7038"/>
    <lineage>
        <taxon>Eukaryota</taxon>
        <taxon>Metazoa</taxon>
        <taxon>Ecdysozoa</taxon>
        <taxon>Arthropoda</taxon>
        <taxon>Hexapoda</taxon>
        <taxon>Insecta</taxon>
        <taxon>Pterygota</taxon>
        <taxon>Neoptera</taxon>
        <taxon>Paraneoptera</taxon>
        <taxon>Hemiptera</taxon>
        <taxon>Sternorrhyncha</taxon>
        <taxon>Aleyrodoidea</taxon>
        <taxon>Aleyrodidae</taxon>
        <taxon>Aleyrodinae</taxon>
        <taxon>Bemisia</taxon>
    </lineage>
</organism>
<keyword evidence="14" id="KW-1185">Reference proteome</keyword>
<dbReference type="PANTHER" id="PTHR13337:SF2">
    <property type="entry name" value="SUCCINATE DEHYDROGENASE [UBIQUINONE] CYTOCHROME B SMALL SUBUNIT, MITOCHONDRIAL"/>
    <property type="match status" value="1"/>
</dbReference>
<dbReference type="KEGG" id="btab:109037674"/>
<dbReference type="GO" id="GO:0005743">
    <property type="term" value="C:mitochondrial inner membrane"/>
    <property type="evidence" value="ECO:0007669"/>
    <property type="project" value="UniProtKB-SubCell"/>
</dbReference>
<keyword evidence="12" id="KW-0249">Electron transport</keyword>
<keyword evidence="4 12" id="KW-0812">Transmembrane</keyword>
<evidence type="ECO:0000256" key="2">
    <source>
        <dbReference type="ARBA" id="ARBA00007294"/>
    </source>
</evidence>
<comment type="caution">
    <text evidence="12">Lacks conserved residue(s) required for the propagation of feature annotation.</text>
</comment>
<comment type="subcellular location">
    <subcellularLocation>
        <location evidence="1 12">Mitochondrion inner membrane</location>
        <topology evidence="1 12">Multi-pass membrane protein</topology>
    </subcellularLocation>
</comment>
<evidence type="ECO:0000256" key="11">
    <source>
        <dbReference type="PIRSR" id="PIRSR607992-2"/>
    </source>
</evidence>
<evidence type="ECO:0000256" key="8">
    <source>
        <dbReference type="ARBA" id="ARBA00023128"/>
    </source>
</evidence>
<comment type="function">
    <text evidence="12">Membrane-anchoring subunit of succinate dehydrogenase (SDH) that is involved in complex II of the mitochondrial electron transport chain and is responsible for transferring electrons from succinate to ubiquinone (coenzyme Q).</text>
</comment>
<dbReference type="GO" id="GO:0006099">
    <property type="term" value="P:tricarboxylic acid cycle"/>
    <property type="evidence" value="ECO:0007669"/>
    <property type="project" value="UniProtKB-KW"/>
</dbReference>
<keyword evidence="5 12" id="KW-0999">Mitochondrion inner membrane</keyword>
<dbReference type="InterPro" id="IPR034804">
    <property type="entry name" value="SQR/QFR_C/D"/>
</dbReference>
<evidence type="ECO:0000256" key="7">
    <source>
        <dbReference type="ARBA" id="ARBA00022989"/>
    </source>
</evidence>
<evidence type="ECO:0000313" key="13">
    <source>
        <dbReference type="EMBL" id="CAH0395874.1"/>
    </source>
</evidence>
<sequence length="169" mass="18105">MSLSCLMRRTAINLFDNHGHSLLRATISPALANNSLLQQKNGSSLSVSKTAVTRFSTSSVRLSAHGDHSKLWTVERVVSALLLPVVPAAFIAPNFGTESMLAILMVMHTHWGIEAIVIDYVRASIFGPVIPKIGVGLVYVFSVAVLAGLLNVICNDIGIVGSLKLLWSV</sequence>
<comment type="similarity">
    <text evidence="2 12">Belongs to the CybS family.</text>
</comment>
<protein>
    <recommendedName>
        <fullName evidence="12">Succinate dehydrogenase [ubiquinone] cytochrome b small subunit</fullName>
    </recommendedName>
</protein>
<reference evidence="13" key="1">
    <citation type="submission" date="2021-12" db="EMBL/GenBank/DDBJ databases">
        <authorList>
            <person name="King R."/>
        </authorList>
    </citation>
    <scope>NUCLEOTIDE SEQUENCE</scope>
</reference>
<dbReference type="InterPro" id="IPR007992">
    <property type="entry name" value="CybS"/>
</dbReference>
<dbReference type="Pfam" id="PF05328">
    <property type="entry name" value="CybS"/>
    <property type="match status" value="1"/>
</dbReference>
<dbReference type="GO" id="GO:0046872">
    <property type="term" value="F:metal ion binding"/>
    <property type="evidence" value="ECO:0007669"/>
    <property type="project" value="UniProtKB-KW"/>
</dbReference>
<evidence type="ECO:0000256" key="4">
    <source>
        <dbReference type="ARBA" id="ARBA00022692"/>
    </source>
</evidence>
<keyword evidence="7 12" id="KW-1133">Transmembrane helix</keyword>
<name>A0A9P0F804_BEMTA</name>
<keyword evidence="12" id="KW-0816">Tricarboxylic acid cycle</keyword>
<evidence type="ECO:0000256" key="5">
    <source>
        <dbReference type="ARBA" id="ARBA00022792"/>
    </source>
</evidence>
<dbReference type="PANTHER" id="PTHR13337">
    <property type="entry name" value="SUCCINATE DEHYDROGENASE"/>
    <property type="match status" value="1"/>
</dbReference>
<accession>A0A9P0F804</accession>
<keyword evidence="6 12" id="KW-0809">Transit peptide</keyword>
<feature type="binding site" evidence="10">
    <location>
        <position position="120"/>
    </location>
    <ligand>
        <name>a ubiquinone</name>
        <dbReference type="ChEBI" id="CHEBI:16389"/>
        <note>ligand shared with IP/SDHB</note>
    </ligand>
</feature>
<dbReference type="GO" id="GO:0006121">
    <property type="term" value="P:mitochondrial electron transport, succinate to ubiquinone"/>
    <property type="evidence" value="ECO:0007669"/>
    <property type="project" value="TreeGrafter"/>
</dbReference>
<evidence type="ECO:0000256" key="10">
    <source>
        <dbReference type="PIRSR" id="PIRSR607992-1"/>
    </source>
</evidence>
<keyword evidence="11" id="KW-0408">Iron</keyword>
<feature type="binding site" description="axial binding residue" evidence="11">
    <location>
        <position position="108"/>
    </location>
    <ligand>
        <name>heme b</name>
        <dbReference type="ChEBI" id="CHEBI:60344"/>
        <note>ligand shared with SDHC</note>
    </ligand>
    <ligandPart>
        <name>Fe</name>
        <dbReference type="ChEBI" id="CHEBI:18248"/>
    </ligandPart>
</feature>
<dbReference type="AlphaFoldDB" id="A0A9P0F804"/>
<evidence type="ECO:0000256" key="12">
    <source>
        <dbReference type="RuleBase" id="RU364031"/>
    </source>
</evidence>
<evidence type="ECO:0000256" key="3">
    <source>
        <dbReference type="ARBA" id="ARBA00022448"/>
    </source>
</evidence>
<evidence type="ECO:0000256" key="1">
    <source>
        <dbReference type="ARBA" id="ARBA00004448"/>
    </source>
</evidence>